<dbReference type="AlphaFoldDB" id="A0A3S0RKV0"/>
<proteinExistence type="predicted"/>
<evidence type="ECO:0000313" key="1">
    <source>
        <dbReference type="EMBL" id="RUL76090.1"/>
    </source>
</evidence>
<gene>
    <name evidence="1" type="ORF">EKH80_10280</name>
</gene>
<accession>A0A3S0RKV0</accession>
<comment type="caution">
    <text evidence="1">The sequence shown here is derived from an EMBL/GenBank/DDBJ whole genome shotgun (WGS) entry which is preliminary data.</text>
</comment>
<dbReference type="RefSeq" id="WP_126684654.1">
    <property type="nucleotide sequence ID" value="NZ_RYYV01000006.1"/>
</dbReference>
<dbReference type="EMBL" id="RYYV01000006">
    <property type="protein sequence ID" value="RUL76090.1"/>
    <property type="molecule type" value="Genomic_DNA"/>
</dbReference>
<evidence type="ECO:0000313" key="2">
    <source>
        <dbReference type="Proteomes" id="UP000274358"/>
    </source>
</evidence>
<dbReference type="Proteomes" id="UP000274358">
    <property type="component" value="Unassembled WGS sequence"/>
</dbReference>
<keyword evidence="2" id="KW-1185">Reference proteome</keyword>
<name>A0A3S0RKV0_9GAMM</name>
<reference evidence="1 2" key="1">
    <citation type="submission" date="2018-12" db="EMBL/GenBank/DDBJ databases">
        <title>Dyella dinghuensis sp. nov. DHOA06 and Dyella choica sp. nov. 4M-K27, isolated from forest soil.</title>
        <authorList>
            <person name="Qiu L.-H."/>
            <person name="Gao Z.-H."/>
        </authorList>
    </citation>
    <scope>NUCLEOTIDE SEQUENCE [LARGE SCALE GENOMIC DNA]</scope>
    <source>
        <strain evidence="1 2">4M-K27</strain>
    </source>
</reference>
<organism evidence="1 2">
    <name type="scientific">Dyella choica</name>
    <dbReference type="NCBI Taxonomy" id="1927959"/>
    <lineage>
        <taxon>Bacteria</taxon>
        <taxon>Pseudomonadati</taxon>
        <taxon>Pseudomonadota</taxon>
        <taxon>Gammaproteobacteria</taxon>
        <taxon>Lysobacterales</taxon>
        <taxon>Rhodanobacteraceae</taxon>
        <taxon>Dyella</taxon>
    </lineage>
</organism>
<protein>
    <submittedName>
        <fullName evidence="1">Uncharacterized protein</fullName>
    </submittedName>
</protein>
<sequence length="300" mass="33659">MNRKKIEWFAAVLAWVLLPMTAYALPLYWYKYVPLRAGQAASADQIESVVHVLFRSGISVNRPRSVRDNIALDFYNDFSNSIEHGYFTPLYPTIQEAESEARFNAPLNGILMEVAPDERAFDLRRTIDNLESAIPNQDAERSKILRYLAAVLRHIPPRTLIAGMPLPSDDAPITPTIQGAHVRRAIIYLNDAVVREVTRNSQDPPFSEPSDTHLAQGYEFSASPVPFPVRGPVSTVAPGTDNLTFFGQCRALTRALSPSTGRDHRYSQQETCKSEMITLDEFSRRHARHQGVTAPLTLLL</sequence>